<dbReference type="InterPro" id="IPR006684">
    <property type="entry name" value="YbgC/YbaW"/>
</dbReference>
<proteinExistence type="predicted"/>
<dbReference type="Gene3D" id="3.10.129.10">
    <property type="entry name" value="Hotdog Thioesterase"/>
    <property type="match status" value="1"/>
</dbReference>
<dbReference type="EMBL" id="JAGFNY010000001">
    <property type="protein sequence ID" value="MBW7569385.1"/>
    <property type="molecule type" value="Genomic_DNA"/>
</dbReference>
<keyword evidence="1" id="KW-0378">Hydrolase</keyword>
<name>A0ABS7DDL2_9GAMM</name>
<dbReference type="RefSeq" id="WP_219935856.1">
    <property type="nucleotide sequence ID" value="NZ_JAGFNY010000001.1"/>
</dbReference>
<dbReference type="InterPro" id="IPR029069">
    <property type="entry name" value="HotDog_dom_sf"/>
</dbReference>
<evidence type="ECO:0000256" key="1">
    <source>
        <dbReference type="ARBA" id="ARBA00022801"/>
    </source>
</evidence>
<reference evidence="2 3" key="1">
    <citation type="submission" date="2021-03" db="EMBL/GenBank/DDBJ databases">
        <title>Succinivibrio sp. nov. isolated from feces of cow.</title>
        <authorList>
            <person name="Choi J.-Y."/>
        </authorList>
    </citation>
    <scope>NUCLEOTIDE SEQUENCE [LARGE SCALE GENOMIC DNA]</scope>
    <source>
        <strain evidence="2 3">AGMB01872</strain>
    </source>
</reference>
<evidence type="ECO:0000313" key="2">
    <source>
        <dbReference type="EMBL" id="MBW7569385.1"/>
    </source>
</evidence>
<dbReference type="Proteomes" id="UP000731465">
    <property type="component" value="Unassembled WGS sequence"/>
</dbReference>
<accession>A0ABS7DDL2</accession>
<evidence type="ECO:0000313" key="3">
    <source>
        <dbReference type="Proteomes" id="UP000731465"/>
    </source>
</evidence>
<dbReference type="CDD" id="cd00586">
    <property type="entry name" value="4HBT"/>
    <property type="match status" value="1"/>
</dbReference>
<dbReference type="Pfam" id="PF13279">
    <property type="entry name" value="4HBT_2"/>
    <property type="match status" value="1"/>
</dbReference>
<dbReference type="PIRSF" id="PIRSF003230">
    <property type="entry name" value="YbgC"/>
    <property type="match status" value="1"/>
</dbReference>
<comment type="caution">
    <text evidence="2">The sequence shown here is derived from an EMBL/GenBank/DDBJ whole genome shotgun (WGS) entry which is preliminary data.</text>
</comment>
<organism evidence="2 3">
    <name type="scientific">Succinivibrio faecicola</name>
    <dbReference type="NCBI Taxonomy" id="2820300"/>
    <lineage>
        <taxon>Bacteria</taxon>
        <taxon>Pseudomonadati</taxon>
        <taxon>Pseudomonadota</taxon>
        <taxon>Gammaproteobacteria</taxon>
        <taxon>Aeromonadales</taxon>
        <taxon>Succinivibrionaceae</taxon>
        <taxon>Succinivibrio</taxon>
    </lineage>
</organism>
<protein>
    <submittedName>
        <fullName evidence="2">Acyl-CoA thioesterase</fullName>
    </submittedName>
</protein>
<sequence>MYKRKDYIIAHKSVFPISFHDTDAMGVVWHGNYIKFFELAREAFFYDIGYDYSNMKEENIIYPITECSCKYRKPLFVTDKTISVLCMLTEYDGKIEINYEVYGAQSKTLCAYGKTQQVAVDVQTMQVQICTPLKLVKAIEEYKKKNGRNY</sequence>
<gene>
    <name evidence="2" type="ORF">J5V48_00545</name>
</gene>
<dbReference type="SUPFAM" id="SSF54637">
    <property type="entry name" value="Thioesterase/thiol ester dehydrase-isomerase"/>
    <property type="match status" value="1"/>
</dbReference>
<keyword evidence="3" id="KW-1185">Reference proteome</keyword>